<evidence type="ECO:0000313" key="3">
    <source>
        <dbReference type="Proteomes" id="UP000198287"/>
    </source>
</evidence>
<feature type="transmembrane region" description="Helical" evidence="1">
    <location>
        <begin position="179"/>
        <end position="201"/>
    </location>
</feature>
<evidence type="ECO:0000313" key="2">
    <source>
        <dbReference type="EMBL" id="OXA47584.1"/>
    </source>
</evidence>
<proteinExistence type="predicted"/>
<sequence>MITKIFLKFLKQHLKAANLVGCVEIQWDRATESVTSISLAIRKRIAKVQLFSVFIYSALQLSLTAFSKHSAASKLRAITFTGIYVTAFFLIWGTERASMHLLNSFIKFENMLLNGHNYTKSIPDKLMALVLPLILFSMFAVPICTGAVVVYNPCIPPFLGSMLPACGFHRVPMSWEIRLFLGIFDTLMFLPATVGGAFYLVHILIAGSLSMWNYCRVIKQLSLNTTRKGHKDLLQLYKNLQILEVLTNSCVRRRMLPACSIGLPAVQFAAGFVCLKFQDRMSLAAVAFYGLVYLDALILTTAVFTATSHVFINSIELLSTWKTSWQTRGEMRRRLRSLALSRFVSEIISWTIKHPW</sequence>
<feature type="transmembrane region" description="Helical" evidence="1">
    <location>
        <begin position="126"/>
        <end position="151"/>
    </location>
</feature>
<accession>A0A226DRX8</accession>
<name>A0A226DRX8_FOLCA</name>
<keyword evidence="1" id="KW-0812">Transmembrane</keyword>
<gene>
    <name evidence="2" type="ORF">Fcan01_17533</name>
</gene>
<comment type="caution">
    <text evidence="2">The sequence shown here is derived from an EMBL/GenBank/DDBJ whole genome shotgun (WGS) entry which is preliminary data.</text>
</comment>
<feature type="transmembrane region" description="Helical" evidence="1">
    <location>
        <begin position="73"/>
        <end position="92"/>
    </location>
</feature>
<keyword evidence="3" id="KW-1185">Reference proteome</keyword>
<reference evidence="2 3" key="1">
    <citation type="submission" date="2015-12" db="EMBL/GenBank/DDBJ databases">
        <title>The genome of Folsomia candida.</title>
        <authorList>
            <person name="Faddeeva A."/>
            <person name="Derks M.F."/>
            <person name="Anvar Y."/>
            <person name="Smit S."/>
            <person name="Van Straalen N."/>
            <person name="Roelofs D."/>
        </authorList>
    </citation>
    <scope>NUCLEOTIDE SEQUENCE [LARGE SCALE GENOMIC DNA]</scope>
    <source>
        <strain evidence="2 3">VU population</strain>
        <tissue evidence="2">Whole body</tissue>
    </source>
</reference>
<keyword evidence="1" id="KW-1133">Transmembrane helix</keyword>
<feature type="transmembrane region" description="Helical" evidence="1">
    <location>
        <begin position="48"/>
        <end position="67"/>
    </location>
</feature>
<dbReference type="AlphaFoldDB" id="A0A226DRX8"/>
<protein>
    <submittedName>
        <fullName evidence="2">Uncharacterized protein</fullName>
    </submittedName>
</protein>
<dbReference type="EMBL" id="LNIX01000013">
    <property type="protein sequence ID" value="OXA47584.1"/>
    <property type="molecule type" value="Genomic_DNA"/>
</dbReference>
<evidence type="ECO:0000256" key="1">
    <source>
        <dbReference type="SAM" id="Phobius"/>
    </source>
</evidence>
<dbReference type="Proteomes" id="UP000198287">
    <property type="component" value="Unassembled WGS sequence"/>
</dbReference>
<feature type="transmembrane region" description="Helical" evidence="1">
    <location>
        <begin position="286"/>
        <end position="312"/>
    </location>
</feature>
<organism evidence="2 3">
    <name type="scientific">Folsomia candida</name>
    <name type="common">Springtail</name>
    <dbReference type="NCBI Taxonomy" id="158441"/>
    <lineage>
        <taxon>Eukaryota</taxon>
        <taxon>Metazoa</taxon>
        <taxon>Ecdysozoa</taxon>
        <taxon>Arthropoda</taxon>
        <taxon>Hexapoda</taxon>
        <taxon>Collembola</taxon>
        <taxon>Entomobryomorpha</taxon>
        <taxon>Isotomoidea</taxon>
        <taxon>Isotomidae</taxon>
        <taxon>Proisotominae</taxon>
        <taxon>Folsomia</taxon>
    </lineage>
</organism>
<keyword evidence="1" id="KW-0472">Membrane</keyword>